<sequence length="13" mass="1665">EPRTARHRHFDRS</sequence>
<name>A0A199W768_ANACO</name>
<feature type="non-terminal residue" evidence="1">
    <location>
        <position position="1"/>
    </location>
</feature>
<protein>
    <submittedName>
        <fullName evidence="1">Uncharacterized protein</fullName>
    </submittedName>
</protein>
<comment type="caution">
    <text evidence="1">The sequence shown here is derived from an EMBL/GenBank/DDBJ whole genome shotgun (WGS) entry which is preliminary data.</text>
</comment>
<dbReference type="Proteomes" id="UP000092600">
    <property type="component" value="Unassembled WGS sequence"/>
</dbReference>
<dbReference type="EMBL" id="LSRQ01000135">
    <property type="protein sequence ID" value="OAY85048.1"/>
    <property type="molecule type" value="Genomic_DNA"/>
</dbReference>
<evidence type="ECO:0000313" key="1">
    <source>
        <dbReference type="EMBL" id="OAY85048.1"/>
    </source>
</evidence>
<proteinExistence type="predicted"/>
<accession>A0A199W768</accession>
<reference evidence="1 2" key="1">
    <citation type="journal article" date="2016" name="DNA Res.">
        <title>The draft genome of MD-2 pineapple using hybrid error correction of long reads.</title>
        <authorList>
            <person name="Redwan R.M."/>
            <person name="Saidin A."/>
            <person name="Kumar S.V."/>
        </authorList>
    </citation>
    <scope>NUCLEOTIDE SEQUENCE [LARGE SCALE GENOMIC DNA]</scope>
    <source>
        <strain evidence="2">cv. MD2</strain>
        <tissue evidence="1">Leaf</tissue>
    </source>
</reference>
<gene>
    <name evidence="1" type="ORF">ACMD2_20584</name>
</gene>
<organism evidence="1 2">
    <name type="scientific">Ananas comosus</name>
    <name type="common">Pineapple</name>
    <name type="synonym">Ananas ananas</name>
    <dbReference type="NCBI Taxonomy" id="4615"/>
    <lineage>
        <taxon>Eukaryota</taxon>
        <taxon>Viridiplantae</taxon>
        <taxon>Streptophyta</taxon>
        <taxon>Embryophyta</taxon>
        <taxon>Tracheophyta</taxon>
        <taxon>Spermatophyta</taxon>
        <taxon>Magnoliopsida</taxon>
        <taxon>Liliopsida</taxon>
        <taxon>Poales</taxon>
        <taxon>Bromeliaceae</taxon>
        <taxon>Bromelioideae</taxon>
        <taxon>Ananas</taxon>
    </lineage>
</organism>
<evidence type="ECO:0000313" key="2">
    <source>
        <dbReference type="Proteomes" id="UP000092600"/>
    </source>
</evidence>